<dbReference type="NCBIfam" id="TIGR03696">
    <property type="entry name" value="Rhs_assc_core"/>
    <property type="match status" value="1"/>
</dbReference>
<dbReference type="PRINTS" id="PR00394">
    <property type="entry name" value="RHSPROTEIN"/>
</dbReference>
<dbReference type="PANTHER" id="PTHR32305">
    <property type="match status" value="1"/>
</dbReference>
<evidence type="ECO:0000313" key="2">
    <source>
        <dbReference type="Proteomes" id="UP000244110"/>
    </source>
</evidence>
<organism evidence="1 2">
    <name type="scientific">Nitrosomonas ureae</name>
    <dbReference type="NCBI Taxonomy" id="44577"/>
    <lineage>
        <taxon>Bacteria</taxon>
        <taxon>Pseudomonadati</taxon>
        <taxon>Pseudomonadota</taxon>
        <taxon>Betaproteobacteria</taxon>
        <taxon>Nitrosomonadales</taxon>
        <taxon>Nitrosomonadaceae</taxon>
        <taxon>Nitrosomonas</taxon>
    </lineage>
</organism>
<dbReference type="Proteomes" id="UP000244110">
    <property type="component" value="Unassembled WGS sequence"/>
</dbReference>
<proteinExistence type="predicted"/>
<dbReference type="Gene3D" id="2.180.10.10">
    <property type="entry name" value="RHS repeat-associated core"/>
    <property type="match status" value="1"/>
</dbReference>
<dbReference type="RefSeq" id="WP_181258618.1">
    <property type="nucleotide sequence ID" value="NZ_QAOL01000064.1"/>
</dbReference>
<dbReference type="AlphaFoldDB" id="A0A2T5I4B0"/>
<dbReference type="InterPro" id="IPR022385">
    <property type="entry name" value="Rhs_assc_core"/>
</dbReference>
<dbReference type="EMBL" id="QAOL01000064">
    <property type="protein sequence ID" value="PTQ78664.1"/>
    <property type="molecule type" value="Genomic_DNA"/>
</dbReference>
<comment type="caution">
    <text evidence="1">The sequence shown here is derived from an EMBL/GenBank/DDBJ whole genome shotgun (WGS) entry which is preliminary data.</text>
</comment>
<name>A0A2T5I4B0_9PROT</name>
<sequence>MIVNQANNAVWRWENTHTFGANLPDEDPDGNSQLFEYHPRFPGQYFDKETNFHYNYFRYYEPETGRYISPDPIGLAGGLNTYGYVNGDPLLFVDPDGLNPRLIYEVIIKSANKIKKIWDDLDFDGANLGLQHGNGRVCQVRYKKKPVIRLDYQPYPGTKGESRLHLDFNSLGIKHVPLDPRRLFDE</sequence>
<protein>
    <submittedName>
        <fullName evidence="1">RHS repeat-associated protein</fullName>
    </submittedName>
</protein>
<accession>A0A2T5I4B0</accession>
<gene>
    <name evidence="1" type="ORF">C8R28_106411</name>
</gene>
<reference evidence="1 2" key="1">
    <citation type="submission" date="2018-04" db="EMBL/GenBank/DDBJ databases">
        <title>Active sludge and wastewater microbial communities from Klosterneuburg, Austria.</title>
        <authorList>
            <person name="Wagner M."/>
        </authorList>
    </citation>
    <scope>NUCLEOTIDE SEQUENCE [LARGE SCALE GENOMIC DNA]</scope>
    <source>
        <strain evidence="1 2">Nm4</strain>
    </source>
</reference>
<dbReference type="InterPro" id="IPR050708">
    <property type="entry name" value="T6SS_VgrG/RHS"/>
</dbReference>
<dbReference type="PANTHER" id="PTHR32305:SF15">
    <property type="entry name" value="PROTEIN RHSA-RELATED"/>
    <property type="match status" value="1"/>
</dbReference>
<evidence type="ECO:0000313" key="1">
    <source>
        <dbReference type="EMBL" id="PTQ78664.1"/>
    </source>
</evidence>